<reference evidence="2" key="1">
    <citation type="journal article" date="2023" name="Science">
        <title>Genome structures resolve the early diversification of teleost fishes.</title>
        <authorList>
            <person name="Parey E."/>
            <person name="Louis A."/>
            <person name="Montfort J."/>
            <person name="Bouchez O."/>
            <person name="Roques C."/>
            <person name="Iampietro C."/>
            <person name="Lluch J."/>
            <person name="Castinel A."/>
            <person name="Donnadieu C."/>
            <person name="Desvignes T."/>
            <person name="Floi Bucao C."/>
            <person name="Jouanno E."/>
            <person name="Wen M."/>
            <person name="Mejri S."/>
            <person name="Dirks R."/>
            <person name="Jansen H."/>
            <person name="Henkel C."/>
            <person name="Chen W.J."/>
            <person name="Zahm M."/>
            <person name="Cabau C."/>
            <person name="Klopp C."/>
            <person name="Thompson A.W."/>
            <person name="Robinson-Rechavi M."/>
            <person name="Braasch I."/>
            <person name="Lecointre G."/>
            <person name="Bobe J."/>
            <person name="Postlethwait J.H."/>
            <person name="Berthelot C."/>
            <person name="Roest Crollius H."/>
            <person name="Guiguen Y."/>
        </authorList>
    </citation>
    <scope>NUCLEOTIDE SEQUENCE</scope>
    <source>
        <strain evidence="2">NC1722</strain>
    </source>
</reference>
<comment type="caution">
    <text evidence="2">The sequence shown here is derived from an EMBL/GenBank/DDBJ whole genome shotgun (WGS) entry which is preliminary data.</text>
</comment>
<accession>A0AAD7S2M7</accession>
<keyword evidence="3" id="KW-1185">Reference proteome</keyword>
<feature type="compositionally biased region" description="Basic and acidic residues" evidence="1">
    <location>
        <begin position="75"/>
        <end position="84"/>
    </location>
</feature>
<proteinExistence type="predicted"/>
<dbReference type="EMBL" id="JAINUG010000122">
    <property type="protein sequence ID" value="KAJ8394885.1"/>
    <property type="molecule type" value="Genomic_DNA"/>
</dbReference>
<evidence type="ECO:0000313" key="2">
    <source>
        <dbReference type="EMBL" id="KAJ8394885.1"/>
    </source>
</evidence>
<evidence type="ECO:0000313" key="3">
    <source>
        <dbReference type="Proteomes" id="UP001221898"/>
    </source>
</evidence>
<protein>
    <submittedName>
        <fullName evidence="2">Uncharacterized protein</fullName>
    </submittedName>
</protein>
<dbReference type="Proteomes" id="UP001221898">
    <property type="component" value="Unassembled WGS sequence"/>
</dbReference>
<dbReference type="AlphaFoldDB" id="A0AAD7S2M7"/>
<name>A0AAD7S2M7_9TELE</name>
<evidence type="ECO:0000256" key="1">
    <source>
        <dbReference type="SAM" id="MobiDB-lite"/>
    </source>
</evidence>
<feature type="region of interest" description="Disordered" evidence="1">
    <location>
        <begin position="25"/>
        <end position="110"/>
    </location>
</feature>
<organism evidence="2 3">
    <name type="scientific">Aldrovandia affinis</name>
    <dbReference type="NCBI Taxonomy" id="143900"/>
    <lineage>
        <taxon>Eukaryota</taxon>
        <taxon>Metazoa</taxon>
        <taxon>Chordata</taxon>
        <taxon>Craniata</taxon>
        <taxon>Vertebrata</taxon>
        <taxon>Euteleostomi</taxon>
        <taxon>Actinopterygii</taxon>
        <taxon>Neopterygii</taxon>
        <taxon>Teleostei</taxon>
        <taxon>Notacanthiformes</taxon>
        <taxon>Halosauridae</taxon>
        <taxon>Aldrovandia</taxon>
    </lineage>
</organism>
<sequence length="168" mass="17732">MTDIRPLCLGLPELSGVTRRALISRAQGDNPQGGASSGPRCPRGPLTANPLSPLMQAGIGVPPPAPMPGMGSAPRDYHTLKQDRGLTSPSRSPGPEAMRPYENELPFPPRLRPGFPTAGPAERGLPTMHHNAALRVTGLGIMGGGSADLWIWPRAQFPLALTELVRAL</sequence>
<gene>
    <name evidence="2" type="ORF">AAFF_G00042400</name>
</gene>